<feature type="compositionally biased region" description="Basic and acidic residues" evidence="1">
    <location>
        <begin position="71"/>
        <end position="81"/>
    </location>
</feature>
<evidence type="ECO:0000256" key="1">
    <source>
        <dbReference type="SAM" id="MobiDB-lite"/>
    </source>
</evidence>
<feature type="region of interest" description="Disordered" evidence="1">
    <location>
        <begin position="59"/>
        <end position="81"/>
    </location>
</feature>
<proteinExistence type="predicted"/>
<gene>
    <name evidence="2" type="ORF">ASTO00021_LOCUS17425</name>
</gene>
<feature type="compositionally biased region" description="Polar residues" evidence="1">
    <location>
        <begin position="59"/>
        <end position="70"/>
    </location>
</feature>
<protein>
    <submittedName>
        <fullName evidence="2">Uncharacterized protein</fullName>
    </submittedName>
</protein>
<accession>A0A7S3PQP9</accession>
<dbReference type="AlphaFoldDB" id="A0A7S3PQP9"/>
<dbReference type="EMBL" id="HBIN01022681">
    <property type="protein sequence ID" value="CAE0447453.1"/>
    <property type="molecule type" value="Transcribed_RNA"/>
</dbReference>
<organism evidence="2">
    <name type="scientific">Aplanochytrium stocchinoi</name>
    <dbReference type="NCBI Taxonomy" id="215587"/>
    <lineage>
        <taxon>Eukaryota</taxon>
        <taxon>Sar</taxon>
        <taxon>Stramenopiles</taxon>
        <taxon>Bigyra</taxon>
        <taxon>Labyrinthulomycetes</taxon>
        <taxon>Thraustochytrida</taxon>
        <taxon>Thraustochytriidae</taxon>
        <taxon>Aplanochytrium</taxon>
    </lineage>
</organism>
<sequence length="319" mass="36801">MSSIRIALRSFAEPYMRSCSGFHKGKGFNALGMAEKNNKPTRFANGSWFRSFGTGSVDDTQISSKAPTSKENTEENAKVEGKGASELEPIYTCKYTNENFYNQNDVMRYQDTLRVEKNGDEVIQIPVYTKPLVHPKTPENKKWLETRDQHASRFGLTPIAFSKHIYNLQKGNPDAWTDYALSEKYHLPIEKISAIIRMREHAENWEKKYPVEPEIDLDVLAREVFGELDMKLLHEEHMEFMRRPPEGDSGYFMALGENEPDLEVQRKKWKEKGMLSTNNPYNKYPDIDEKAVSIGLSDRLKEKEKEKAKAAKEFTVTEI</sequence>
<name>A0A7S3PQP9_9STRA</name>
<reference evidence="2" key="1">
    <citation type="submission" date="2021-01" db="EMBL/GenBank/DDBJ databases">
        <authorList>
            <person name="Corre E."/>
            <person name="Pelletier E."/>
            <person name="Niang G."/>
            <person name="Scheremetjew M."/>
            <person name="Finn R."/>
            <person name="Kale V."/>
            <person name="Holt S."/>
            <person name="Cochrane G."/>
            <person name="Meng A."/>
            <person name="Brown T."/>
            <person name="Cohen L."/>
        </authorList>
    </citation>
    <scope>NUCLEOTIDE SEQUENCE</scope>
    <source>
        <strain evidence="2">GSBS06</strain>
    </source>
</reference>
<evidence type="ECO:0000313" key="2">
    <source>
        <dbReference type="EMBL" id="CAE0447453.1"/>
    </source>
</evidence>